<organism evidence="2 3">
    <name type="scientific">Paracoccus aminovorans</name>
    <dbReference type="NCBI Taxonomy" id="34004"/>
    <lineage>
        <taxon>Bacteria</taxon>
        <taxon>Pseudomonadati</taxon>
        <taxon>Pseudomonadota</taxon>
        <taxon>Alphaproteobacteria</taxon>
        <taxon>Rhodobacterales</taxon>
        <taxon>Paracoccaceae</taxon>
        <taxon>Paracoccus</taxon>
    </lineage>
</organism>
<name>A0A1I3F0Q8_9RHOB</name>
<keyword evidence="3" id="KW-1185">Reference proteome</keyword>
<feature type="coiled-coil region" evidence="1">
    <location>
        <begin position="85"/>
        <end position="208"/>
    </location>
</feature>
<proteinExistence type="predicted"/>
<evidence type="ECO:0000256" key="1">
    <source>
        <dbReference type="SAM" id="Coils"/>
    </source>
</evidence>
<dbReference type="STRING" id="34004.SAMN04488021_1587"/>
<dbReference type="EMBL" id="FOPU01000058">
    <property type="protein sequence ID" value="SFI04730.1"/>
    <property type="molecule type" value="Genomic_DNA"/>
</dbReference>
<dbReference type="OrthoDB" id="9996406at2"/>
<accession>A0A1I3F0Q8</accession>
<gene>
    <name evidence="2" type="ORF">SAMN04488021_1587</name>
</gene>
<evidence type="ECO:0000313" key="2">
    <source>
        <dbReference type="EMBL" id="SFI04730.1"/>
    </source>
</evidence>
<evidence type="ECO:0000313" key="3">
    <source>
        <dbReference type="Proteomes" id="UP000183635"/>
    </source>
</evidence>
<dbReference type="Proteomes" id="UP000183635">
    <property type="component" value="Unassembled WGS sequence"/>
</dbReference>
<reference evidence="2 3" key="1">
    <citation type="submission" date="2016-10" db="EMBL/GenBank/DDBJ databases">
        <authorList>
            <person name="de Groot N.N."/>
        </authorList>
    </citation>
    <scope>NUCLEOTIDE SEQUENCE [LARGE SCALE GENOMIC DNA]</scope>
    <source>
        <strain evidence="2 3">DSM 8537</strain>
    </source>
</reference>
<dbReference type="RefSeq" id="WP_074971013.1">
    <property type="nucleotide sequence ID" value="NZ_CBCRYP010000071.1"/>
</dbReference>
<sequence>MAGLHGFHCISARLAAVLCLCIAAVWPLRAQESGGSYLERTTAALAQLDAAERALAAGDTGGIQGALDRMGATAGDLSSKALRFREVANREFARCGDRVQELERRIGDIKTEQGRVQAEIKSLEATLAGATERERLSAQQLVEINRRMANAHAALEERRRKLDELNSWWWVPGYGAYLGIRTLADHDIEEANSLSHALNDERARLSEAGQARAAADRLMRQLQGQITVNNGTTDTLNAMSRQSVAHIAELRQTASFLTTAEAFWSKASTLLQIGVERRDQDLRLLLSLLDEDLTLDDFSEEFRPSSGKMREALLAFAKSVDSGSNYLLDSSTDYCGGPPRAVGGPDLSTRCNVSQITRYFEIVDPVRCSFRYVNPPGCPPPQKVVDQSPAALQAGRNRGDWTRTPAQNWVGRASTSPCELKGSIYYGKLAGPDQCEAVCQGDPVCTAWTYNIRNAFMPGSIGQCWGAPAAFELNKRPWEGFESGGLGQRNP</sequence>
<protein>
    <submittedName>
        <fullName evidence="2">Uncharacterized protein</fullName>
    </submittedName>
</protein>
<keyword evidence="1" id="KW-0175">Coiled coil</keyword>
<dbReference type="AlphaFoldDB" id="A0A1I3F0Q8"/>